<dbReference type="InterPro" id="IPR027443">
    <property type="entry name" value="IPNS-like_sf"/>
</dbReference>
<accession>W9QY27</accession>
<dbReference type="STRING" id="981085.W9QY27"/>
<sequence>MAEATSIAKLGGSLAVPSVQELAKETTTLKAVPERYVRRDQDPTFIPNITSLPQVPVIDMNNLLSLEKDVLQSELQKLHLASKEWGFFQLINHGVSSLVVEGVKTGIKELFNLPMEEKKKFWQQPGDMEGFGQAFVVSDDQKLDWADTFHLFTLPKHFRKPHLLAKFHPQFRYSIETYSAELEKIANTILDLMAKALKMEPHEMRELFDNGGQTLRMNYYPPCPQADLVIGLNPHSDATGLTILLQINETEGLQIRKDGMWIPVKPLPNAFIVNVGDILEILTNGIYRSIEHRATVNIGKERLSLATFYNPKIDGEVGPAPSLITPQTPPLFRRIGVADYFKGYFSRELSGKSYVDVMRINNDENKV</sequence>
<gene>
    <name evidence="8" type="ORF">L484_015629</name>
</gene>
<dbReference type="Proteomes" id="UP000030645">
    <property type="component" value="Unassembled WGS sequence"/>
</dbReference>
<dbReference type="GO" id="GO:0046872">
    <property type="term" value="F:metal ion binding"/>
    <property type="evidence" value="ECO:0007669"/>
    <property type="project" value="UniProtKB-KW"/>
</dbReference>
<dbReference type="Pfam" id="PF03171">
    <property type="entry name" value="2OG-FeII_Oxy"/>
    <property type="match status" value="1"/>
</dbReference>
<evidence type="ECO:0000259" key="7">
    <source>
        <dbReference type="PROSITE" id="PS51471"/>
    </source>
</evidence>
<dbReference type="OrthoDB" id="288590at2759"/>
<organism evidence="8 9">
    <name type="scientific">Morus notabilis</name>
    <dbReference type="NCBI Taxonomy" id="981085"/>
    <lineage>
        <taxon>Eukaryota</taxon>
        <taxon>Viridiplantae</taxon>
        <taxon>Streptophyta</taxon>
        <taxon>Embryophyta</taxon>
        <taxon>Tracheophyta</taxon>
        <taxon>Spermatophyta</taxon>
        <taxon>Magnoliopsida</taxon>
        <taxon>eudicotyledons</taxon>
        <taxon>Gunneridae</taxon>
        <taxon>Pentapetalae</taxon>
        <taxon>rosids</taxon>
        <taxon>fabids</taxon>
        <taxon>Rosales</taxon>
        <taxon>Moraceae</taxon>
        <taxon>Moreae</taxon>
        <taxon>Morus</taxon>
    </lineage>
</organism>
<dbReference type="InterPro" id="IPR005123">
    <property type="entry name" value="Oxoglu/Fe-dep_dioxygenase_dom"/>
</dbReference>
<keyword evidence="3" id="KW-0847">Vitamin C</keyword>
<evidence type="ECO:0000256" key="1">
    <source>
        <dbReference type="ARBA" id="ARBA00008056"/>
    </source>
</evidence>
<dbReference type="InterPro" id="IPR050295">
    <property type="entry name" value="Plant_2OG-oxidoreductases"/>
</dbReference>
<keyword evidence="2 6" id="KW-0479">Metal-binding</keyword>
<evidence type="ECO:0000313" key="9">
    <source>
        <dbReference type="Proteomes" id="UP000030645"/>
    </source>
</evidence>
<dbReference type="FunFam" id="2.60.120.330:FF:000001">
    <property type="entry name" value="Protein SRG1"/>
    <property type="match status" value="1"/>
</dbReference>
<dbReference type="GO" id="GO:0031418">
    <property type="term" value="F:L-ascorbic acid binding"/>
    <property type="evidence" value="ECO:0007669"/>
    <property type="project" value="UniProtKB-KW"/>
</dbReference>
<dbReference type="AlphaFoldDB" id="W9QY27"/>
<evidence type="ECO:0000256" key="2">
    <source>
        <dbReference type="ARBA" id="ARBA00022723"/>
    </source>
</evidence>
<protein>
    <submittedName>
        <fullName evidence="8">Protein SRG1</fullName>
    </submittedName>
</protein>
<dbReference type="SUPFAM" id="SSF51197">
    <property type="entry name" value="Clavaminate synthase-like"/>
    <property type="match status" value="1"/>
</dbReference>
<evidence type="ECO:0000256" key="5">
    <source>
        <dbReference type="ARBA" id="ARBA00023004"/>
    </source>
</evidence>
<dbReference type="InterPro" id="IPR026992">
    <property type="entry name" value="DIOX_N"/>
</dbReference>
<dbReference type="PROSITE" id="PS51471">
    <property type="entry name" value="FE2OG_OXY"/>
    <property type="match status" value="1"/>
</dbReference>
<dbReference type="GO" id="GO:0016491">
    <property type="term" value="F:oxidoreductase activity"/>
    <property type="evidence" value="ECO:0007669"/>
    <property type="project" value="UniProtKB-KW"/>
</dbReference>
<dbReference type="Pfam" id="PF14226">
    <property type="entry name" value="DIOX_N"/>
    <property type="match status" value="1"/>
</dbReference>
<dbReference type="InterPro" id="IPR044861">
    <property type="entry name" value="IPNS-like_FE2OG_OXY"/>
</dbReference>
<dbReference type="PANTHER" id="PTHR47991">
    <property type="entry name" value="OXOGLUTARATE/IRON-DEPENDENT DIOXYGENASE"/>
    <property type="match status" value="1"/>
</dbReference>
<dbReference type="Gene3D" id="2.60.120.330">
    <property type="entry name" value="B-lactam Antibiotic, Isopenicillin N Synthase, Chain"/>
    <property type="match status" value="1"/>
</dbReference>
<dbReference type="EMBL" id="KE344357">
    <property type="protein sequence ID" value="EXB58295.1"/>
    <property type="molecule type" value="Genomic_DNA"/>
</dbReference>
<evidence type="ECO:0000256" key="4">
    <source>
        <dbReference type="ARBA" id="ARBA00023002"/>
    </source>
</evidence>
<dbReference type="eggNOG" id="KOG0143">
    <property type="taxonomic scope" value="Eukaryota"/>
</dbReference>
<keyword evidence="9" id="KW-1185">Reference proteome</keyword>
<feature type="domain" description="Fe2OG dioxygenase" evidence="7">
    <location>
        <begin position="211"/>
        <end position="311"/>
    </location>
</feature>
<reference evidence="9" key="1">
    <citation type="submission" date="2013-01" db="EMBL/GenBank/DDBJ databases">
        <title>Draft Genome Sequence of a Mulberry Tree, Morus notabilis C.K. Schneid.</title>
        <authorList>
            <person name="He N."/>
            <person name="Zhao S."/>
        </authorList>
    </citation>
    <scope>NUCLEOTIDE SEQUENCE</scope>
</reference>
<evidence type="ECO:0000256" key="3">
    <source>
        <dbReference type="ARBA" id="ARBA00022896"/>
    </source>
</evidence>
<name>W9QY27_9ROSA</name>
<comment type="similarity">
    <text evidence="1 6">Belongs to the iron/ascorbate-dependent oxidoreductase family.</text>
</comment>
<proteinExistence type="inferred from homology"/>
<evidence type="ECO:0000256" key="6">
    <source>
        <dbReference type="RuleBase" id="RU003682"/>
    </source>
</evidence>
<keyword evidence="4 6" id="KW-0560">Oxidoreductase</keyword>
<dbReference type="KEGG" id="mnt:21398715"/>
<evidence type="ECO:0000313" key="8">
    <source>
        <dbReference type="EMBL" id="EXB58295.1"/>
    </source>
</evidence>
<keyword evidence="5 6" id="KW-0408">Iron</keyword>